<reference evidence="3 4" key="1">
    <citation type="journal article" date="2020" name="Cell">
        <title>Large-Scale Comparative Analyses of Tick Genomes Elucidate Their Genetic Diversity and Vector Capacities.</title>
        <authorList>
            <consortium name="Tick Genome and Microbiome Consortium (TIGMIC)"/>
            <person name="Jia N."/>
            <person name="Wang J."/>
            <person name="Shi W."/>
            <person name="Du L."/>
            <person name="Sun Y."/>
            <person name="Zhan W."/>
            <person name="Jiang J.F."/>
            <person name="Wang Q."/>
            <person name="Zhang B."/>
            <person name="Ji P."/>
            <person name="Bell-Sakyi L."/>
            <person name="Cui X.M."/>
            <person name="Yuan T.T."/>
            <person name="Jiang B.G."/>
            <person name="Yang W.F."/>
            <person name="Lam T.T."/>
            <person name="Chang Q.C."/>
            <person name="Ding S.J."/>
            <person name="Wang X.J."/>
            <person name="Zhu J.G."/>
            <person name="Ruan X.D."/>
            <person name="Zhao L."/>
            <person name="Wei J.T."/>
            <person name="Ye R.Z."/>
            <person name="Que T.C."/>
            <person name="Du C.H."/>
            <person name="Zhou Y.H."/>
            <person name="Cheng J.X."/>
            <person name="Dai P.F."/>
            <person name="Guo W.B."/>
            <person name="Han X.H."/>
            <person name="Huang E.J."/>
            <person name="Li L.F."/>
            <person name="Wei W."/>
            <person name="Gao Y.C."/>
            <person name="Liu J.Z."/>
            <person name="Shao H.Z."/>
            <person name="Wang X."/>
            <person name="Wang C.C."/>
            <person name="Yang T.C."/>
            <person name="Huo Q.B."/>
            <person name="Li W."/>
            <person name="Chen H.Y."/>
            <person name="Chen S.E."/>
            <person name="Zhou L.G."/>
            <person name="Ni X.B."/>
            <person name="Tian J.H."/>
            <person name="Sheng Y."/>
            <person name="Liu T."/>
            <person name="Pan Y.S."/>
            <person name="Xia L.Y."/>
            <person name="Li J."/>
            <person name="Zhao F."/>
            <person name="Cao W.C."/>
        </authorList>
    </citation>
    <scope>NUCLEOTIDE SEQUENCE [LARGE SCALE GENOMIC DNA]</scope>
    <source>
        <strain evidence="3">HaeL-2018</strain>
    </source>
</reference>
<keyword evidence="2" id="KW-1133">Transmembrane helix</keyword>
<keyword evidence="4" id="KW-1185">Reference proteome</keyword>
<evidence type="ECO:0000256" key="1">
    <source>
        <dbReference type="SAM" id="MobiDB-lite"/>
    </source>
</evidence>
<dbReference type="VEuPathDB" id="VectorBase:HLOH_047695"/>
<gene>
    <name evidence="3" type="ORF">HPB48_007474</name>
</gene>
<dbReference type="EMBL" id="JABSTR010000006">
    <property type="protein sequence ID" value="KAH9373804.1"/>
    <property type="molecule type" value="Genomic_DNA"/>
</dbReference>
<evidence type="ECO:0000256" key="2">
    <source>
        <dbReference type="SAM" id="Phobius"/>
    </source>
</evidence>
<organism evidence="3 4">
    <name type="scientific">Haemaphysalis longicornis</name>
    <name type="common">Bush tick</name>
    <dbReference type="NCBI Taxonomy" id="44386"/>
    <lineage>
        <taxon>Eukaryota</taxon>
        <taxon>Metazoa</taxon>
        <taxon>Ecdysozoa</taxon>
        <taxon>Arthropoda</taxon>
        <taxon>Chelicerata</taxon>
        <taxon>Arachnida</taxon>
        <taxon>Acari</taxon>
        <taxon>Parasitiformes</taxon>
        <taxon>Ixodida</taxon>
        <taxon>Ixodoidea</taxon>
        <taxon>Ixodidae</taxon>
        <taxon>Haemaphysalinae</taxon>
        <taxon>Haemaphysalis</taxon>
    </lineage>
</organism>
<evidence type="ECO:0000313" key="3">
    <source>
        <dbReference type="EMBL" id="KAH9373804.1"/>
    </source>
</evidence>
<dbReference type="AlphaFoldDB" id="A0A9J6GHP1"/>
<keyword evidence="2" id="KW-0472">Membrane</keyword>
<evidence type="ECO:0000313" key="4">
    <source>
        <dbReference type="Proteomes" id="UP000821853"/>
    </source>
</evidence>
<feature type="region of interest" description="Disordered" evidence="1">
    <location>
        <begin position="87"/>
        <end position="107"/>
    </location>
</feature>
<protein>
    <submittedName>
        <fullName evidence="3">Uncharacterized protein</fullName>
    </submittedName>
</protein>
<feature type="compositionally biased region" description="Basic and acidic residues" evidence="1">
    <location>
        <begin position="31"/>
        <end position="42"/>
    </location>
</feature>
<feature type="transmembrane region" description="Helical" evidence="2">
    <location>
        <begin position="54"/>
        <end position="76"/>
    </location>
</feature>
<feature type="region of interest" description="Disordered" evidence="1">
    <location>
        <begin position="25"/>
        <end position="50"/>
    </location>
</feature>
<name>A0A9J6GHP1_HAELO</name>
<comment type="caution">
    <text evidence="3">The sequence shown here is derived from an EMBL/GenBank/DDBJ whole genome shotgun (WGS) entry which is preliminary data.</text>
</comment>
<dbReference type="Proteomes" id="UP000821853">
    <property type="component" value="Chromosome 4"/>
</dbReference>
<sequence>MSPPTIRSSEPAHTVEAGIGVATVGNGARIGQHDGAGEEARHNRPGAQLRRSPALSPLCLSCGFSTVFFFFFLLLVHRSEERAHVHAQRRQRAAPWPPGKKRASQWEPLGARRALQGESREESVRGVAGLGCPAGTQTGPPLAGLLLLPTAARSAGHTKLASDQATAFTTTGYLTAPTTTTTDNRHHHY</sequence>
<accession>A0A9J6GHP1</accession>
<proteinExistence type="predicted"/>
<keyword evidence="2" id="KW-0812">Transmembrane</keyword>